<accession>A0A523UYL6</accession>
<proteinExistence type="predicted"/>
<gene>
    <name evidence="2" type="ORF">E3J62_01325</name>
</gene>
<reference evidence="2 3" key="1">
    <citation type="submission" date="2019-03" db="EMBL/GenBank/DDBJ databases">
        <title>Metabolic potential of uncultured bacteria and archaea associated with petroleum seepage in deep-sea sediments.</title>
        <authorList>
            <person name="Dong X."/>
            <person name="Hubert C."/>
        </authorList>
    </citation>
    <scope>NUCLEOTIDE SEQUENCE [LARGE SCALE GENOMIC DNA]</scope>
    <source>
        <strain evidence="2">E44_bin18</strain>
    </source>
</reference>
<dbReference type="SUPFAM" id="SSF56349">
    <property type="entry name" value="DNA breaking-rejoining enzymes"/>
    <property type="match status" value="1"/>
</dbReference>
<comment type="caution">
    <text evidence="2">The sequence shown here is derived from an EMBL/GenBank/DDBJ whole genome shotgun (WGS) entry which is preliminary data.</text>
</comment>
<dbReference type="InterPro" id="IPR013762">
    <property type="entry name" value="Integrase-like_cat_sf"/>
</dbReference>
<evidence type="ECO:0000256" key="1">
    <source>
        <dbReference type="ARBA" id="ARBA00023172"/>
    </source>
</evidence>
<evidence type="ECO:0008006" key="4">
    <source>
        <dbReference type="Google" id="ProtNLM"/>
    </source>
</evidence>
<dbReference type="Gene3D" id="1.10.443.10">
    <property type="entry name" value="Intergrase catalytic core"/>
    <property type="match status" value="1"/>
</dbReference>
<dbReference type="AlphaFoldDB" id="A0A523UYL6"/>
<dbReference type="InterPro" id="IPR011010">
    <property type="entry name" value="DNA_brk_join_enz"/>
</dbReference>
<sequence length="61" mass="6642">MSALQQLMGHKTIKMTMRYAHLSQQHLQEAAGLIGLSLTGAMQKQMRAALPGNPAEEYSDG</sequence>
<evidence type="ECO:0000313" key="2">
    <source>
        <dbReference type="EMBL" id="TET47499.1"/>
    </source>
</evidence>
<dbReference type="GO" id="GO:0015074">
    <property type="term" value="P:DNA integration"/>
    <property type="evidence" value="ECO:0007669"/>
    <property type="project" value="InterPro"/>
</dbReference>
<dbReference type="EMBL" id="SOJN01000019">
    <property type="protein sequence ID" value="TET47499.1"/>
    <property type="molecule type" value="Genomic_DNA"/>
</dbReference>
<dbReference type="GO" id="GO:0003677">
    <property type="term" value="F:DNA binding"/>
    <property type="evidence" value="ECO:0007669"/>
    <property type="project" value="InterPro"/>
</dbReference>
<organism evidence="2 3">
    <name type="scientific">candidate division TA06 bacterium</name>
    <dbReference type="NCBI Taxonomy" id="2250710"/>
    <lineage>
        <taxon>Bacteria</taxon>
        <taxon>Bacteria division TA06</taxon>
    </lineage>
</organism>
<name>A0A523UYL6_UNCT6</name>
<dbReference type="GO" id="GO:0006310">
    <property type="term" value="P:DNA recombination"/>
    <property type="evidence" value="ECO:0007669"/>
    <property type="project" value="UniProtKB-KW"/>
</dbReference>
<keyword evidence="1" id="KW-0233">DNA recombination</keyword>
<evidence type="ECO:0000313" key="3">
    <source>
        <dbReference type="Proteomes" id="UP000315525"/>
    </source>
</evidence>
<protein>
    <recommendedName>
        <fullName evidence="4">Tyr recombinase domain-containing protein</fullName>
    </recommendedName>
</protein>
<dbReference type="Proteomes" id="UP000315525">
    <property type="component" value="Unassembled WGS sequence"/>
</dbReference>